<reference evidence="3" key="2">
    <citation type="submission" date="2016-10" db="EMBL/GenBank/DDBJ databases">
        <authorList>
            <person name="de Groot N.N."/>
        </authorList>
    </citation>
    <scope>NUCLEOTIDE SEQUENCE [LARGE SCALE GENOMIC DNA]</scope>
    <source>
        <strain evidence="3">DSM 17908</strain>
    </source>
</reference>
<evidence type="ECO:0000313" key="2">
    <source>
        <dbReference type="EMBL" id="PHM45889.1"/>
    </source>
</evidence>
<reference evidence="4" key="1">
    <citation type="submission" date="2016-10" db="EMBL/GenBank/DDBJ databases">
        <authorList>
            <person name="Varghese N."/>
            <person name="Submissions S."/>
        </authorList>
    </citation>
    <scope>NUCLEOTIDE SEQUENCE [LARGE SCALE GENOMIC DNA]</scope>
    <source>
        <strain evidence="4">DSM 17908</strain>
    </source>
</reference>
<feature type="compositionally biased region" description="Polar residues" evidence="1">
    <location>
        <begin position="142"/>
        <end position="173"/>
    </location>
</feature>
<evidence type="ECO:0000313" key="3">
    <source>
        <dbReference type="EMBL" id="SFK23662.1"/>
    </source>
</evidence>
<sequence length="259" mass="29684">MPVPKLDEVFRELKNYKNPDNTPVLQEITLPNNGVRTLLISFADINVRKNFIKKVRLSSFSGGRGTNTLSAILHQLGFEPTIPVLRPQPQLEFRLTDHAGYNVTINSYQNIILPSFTQEESNYINRFAERWSKGKYQNVRDSLSNYQSPAPSPTSSLFSRQESHSTLRSLLNKSPSPSRSPQPSTSGIQRYSPTQVSRPTRIQRSQQSVNTTYDPYARPPGAPRPLSRPQTRYEPQSSIYSQRSPTYKEWFDEDDESWM</sequence>
<feature type="compositionally biased region" description="Polar residues" evidence="1">
    <location>
        <begin position="187"/>
        <end position="213"/>
    </location>
</feature>
<reference evidence="2 5" key="3">
    <citation type="journal article" date="2017" name="Nat. Microbiol.">
        <title>Natural product diversity associated with the nematode symbionts Photorhabdus and Xenorhabdus.</title>
        <authorList>
            <person name="Tobias N.J."/>
            <person name="Wolff H."/>
            <person name="Djahanschiri B."/>
            <person name="Grundmann F."/>
            <person name="Kronenwerth M."/>
            <person name="Shi Y.M."/>
            <person name="Simonyi S."/>
            <person name="Grun P."/>
            <person name="Shapiro-Ilan D."/>
            <person name="Pidot S.J."/>
            <person name="Stinear T.P."/>
            <person name="Ebersberger I."/>
            <person name="Bode H.B."/>
        </authorList>
    </citation>
    <scope>NUCLEOTIDE SEQUENCE [LARGE SCALE GENOMIC DNA]</scope>
    <source>
        <strain evidence="2 5">DSM 17908</strain>
    </source>
</reference>
<name>A0A1I3XVX2_9GAMM</name>
<keyword evidence="5" id="KW-1185">Reference proteome</keyword>
<feature type="region of interest" description="Disordered" evidence="1">
    <location>
        <begin position="142"/>
        <end position="259"/>
    </location>
</feature>
<accession>A0A1I3XVX2</accession>
<dbReference type="Proteomes" id="UP000224607">
    <property type="component" value="Unassembled WGS sequence"/>
</dbReference>
<gene>
    <name evidence="3" type="ORF">SAMN05421680_13922</name>
    <name evidence="2" type="ORF">Xmau_00280</name>
</gene>
<protein>
    <submittedName>
        <fullName evidence="3">Uncharacterized protein</fullName>
    </submittedName>
</protein>
<feature type="compositionally biased region" description="Polar residues" evidence="1">
    <location>
        <begin position="228"/>
        <end position="245"/>
    </location>
</feature>
<evidence type="ECO:0000313" key="4">
    <source>
        <dbReference type="Proteomes" id="UP000198919"/>
    </source>
</evidence>
<dbReference type="EMBL" id="NITY01000001">
    <property type="protein sequence ID" value="PHM45889.1"/>
    <property type="molecule type" value="Genomic_DNA"/>
</dbReference>
<dbReference type="AlphaFoldDB" id="A0A1I3XVX2"/>
<feature type="compositionally biased region" description="Low complexity" evidence="1">
    <location>
        <begin position="174"/>
        <end position="186"/>
    </location>
</feature>
<proteinExistence type="predicted"/>
<organism evidence="3 4">
    <name type="scientific">Xenorhabdus mauleonii</name>
    <dbReference type="NCBI Taxonomy" id="351675"/>
    <lineage>
        <taxon>Bacteria</taxon>
        <taxon>Pseudomonadati</taxon>
        <taxon>Pseudomonadota</taxon>
        <taxon>Gammaproteobacteria</taxon>
        <taxon>Enterobacterales</taxon>
        <taxon>Morganellaceae</taxon>
        <taxon>Xenorhabdus</taxon>
    </lineage>
</organism>
<evidence type="ECO:0000256" key="1">
    <source>
        <dbReference type="SAM" id="MobiDB-lite"/>
    </source>
</evidence>
<evidence type="ECO:0000313" key="5">
    <source>
        <dbReference type="Proteomes" id="UP000224607"/>
    </source>
</evidence>
<dbReference type="Proteomes" id="UP000198919">
    <property type="component" value="Unassembled WGS sequence"/>
</dbReference>
<dbReference type="EMBL" id="FORG01000039">
    <property type="protein sequence ID" value="SFK23662.1"/>
    <property type="molecule type" value="Genomic_DNA"/>
</dbReference>